<comment type="caution">
    <text evidence="2">The sequence shown here is derived from an EMBL/GenBank/DDBJ whole genome shotgun (WGS) entry which is preliminary data.</text>
</comment>
<proteinExistence type="predicted"/>
<feature type="compositionally biased region" description="Basic and acidic residues" evidence="1">
    <location>
        <begin position="77"/>
        <end position="87"/>
    </location>
</feature>
<gene>
    <name evidence="2" type="ORF">CYJ76_08015</name>
</gene>
<feature type="region of interest" description="Disordered" evidence="1">
    <location>
        <begin position="1"/>
        <end position="87"/>
    </location>
</feature>
<dbReference type="Proteomes" id="UP000234206">
    <property type="component" value="Unassembled WGS sequence"/>
</dbReference>
<evidence type="ECO:0000256" key="1">
    <source>
        <dbReference type="SAM" id="MobiDB-lite"/>
    </source>
</evidence>
<feature type="compositionally biased region" description="Low complexity" evidence="1">
    <location>
        <begin position="37"/>
        <end position="49"/>
    </location>
</feature>
<dbReference type="AlphaFoldDB" id="A0A2I1P9P7"/>
<protein>
    <submittedName>
        <fullName evidence="2">Uncharacterized protein</fullName>
    </submittedName>
</protein>
<accession>A0A2I1P9P7</accession>
<evidence type="ECO:0000313" key="3">
    <source>
        <dbReference type="Proteomes" id="UP000234206"/>
    </source>
</evidence>
<organism evidence="2 3">
    <name type="scientific">Kytococcus schroeteri</name>
    <dbReference type="NCBI Taxonomy" id="138300"/>
    <lineage>
        <taxon>Bacteria</taxon>
        <taxon>Bacillati</taxon>
        <taxon>Actinomycetota</taxon>
        <taxon>Actinomycetes</taxon>
        <taxon>Micrococcales</taxon>
        <taxon>Kytococcaceae</taxon>
        <taxon>Kytococcus</taxon>
    </lineage>
</organism>
<sequence>MTGRAHRRVVAPSTAVGAVDWEDSTPRTRDGAEDEPAGAGPAAAGPARGVSGGAPGPATPGARRVVSERPFSAADSRWLEDRPPHWG</sequence>
<keyword evidence="3" id="KW-1185">Reference proteome</keyword>
<reference evidence="2 3" key="1">
    <citation type="submission" date="2017-12" db="EMBL/GenBank/DDBJ databases">
        <title>Phylogenetic diversity of female urinary microbiome.</title>
        <authorList>
            <person name="Thomas-White K."/>
            <person name="Wolfe A.J."/>
        </authorList>
    </citation>
    <scope>NUCLEOTIDE SEQUENCE [LARGE SCALE GENOMIC DNA]</scope>
    <source>
        <strain evidence="2 3">UMB1298</strain>
    </source>
</reference>
<dbReference type="EMBL" id="PKIZ01000014">
    <property type="protein sequence ID" value="PKZ41357.1"/>
    <property type="molecule type" value="Genomic_DNA"/>
</dbReference>
<evidence type="ECO:0000313" key="2">
    <source>
        <dbReference type="EMBL" id="PKZ41357.1"/>
    </source>
</evidence>
<name>A0A2I1P9P7_9MICO</name>